<dbReference type="EMBL" id="OY288114">
    <property type="protein sequence ID" value="CAJ0893455.1"/>
    <property type="molecule type" value="Genomic_DNA"/>
</dbReference>
<reference evidence="5" key="1">
    <citation type="submission" date="2023-07" db="EMBL/GenBank/DDBJ databases">
        <authorList>
            <person name="Pelsma A.J. K."/>
        </authorList>
    </citation>
    <scope>NUCLEOTIDE SEQUENCE</scope>
</reference>
<dbReference type="SUPFAM" id="SSF54909">
    <property type="entry name" value="Dimeric alpha+beta barrel"/>
    <property type="match status" value="1"/>
</dbReference>
<dbReference type="PRINTS" id="PR00033">
    <property type="entry name" value="HTHASNC"/>
</dbReference>
<evidence type="ECO:0000259" key="4">
    <source>
        <dbReference type="PROSITE" id="PS50956"/>
    </source>
</evidence>
<proteinExistence type="predicted"/>
<organism evidence="5">
    <name type="scientific">freshwater sediment metagenome</name>
    <dbReference type="NCBI Taxonomy" id="556182"/>
    <lineage>
        <taxon>unclassified sequences</taxon>
        <taxon>metagenomes</taxon>
        <taxon>ecological metagenomes</taxon>
    </lineage>
</organism>
<dbReference type="PANTHER" id="PTHR30154">
    <property type="entry name" value="LEUCINE-RESPONSIVE REGULATORY PROTEIN"/>
    <property type="match status" value="1"/>
</dbReference>
<protein>
    <recommendedName>
        <fullName evidence="4">HTH asnC-type domain-containing protein</fullName>
    </recommendedName>
</protein>
<dbReference type="InterPro" id="IPR036390">
    <property type="entry name" value="WH_DNA-bd_sf"/>
</dbReference>
<dbReference type="SMART" id="SM00344">
    <property type="entry name" value="HTH_ASNC"/>
    <property type="match status" value="1"/>
</dbReference>
<gene>
    <name evidence="5" type="ORF">AMST5_04306</name>
</gene>
<dbReference type="InterPro" id="IPR019887">
    <property type="entry name" value="Tscrpt_reg_AsnC/Lrp_C"/>
</dbReference>
<dbReference type="PROSITE" id="PS50956">
    <property type="entry name" value="HTH_ASNC_2"/>
    <property type="match status" value="1"/>
</dbReference>
<keyword evidence="1" id="KW-0805">Transcription regulation</keyword>
<dbReference type="PANTHER" id="PTHR30154:SF53">
    <property type="entry name" value="HTH-TYPE TRANSCRIPTIONAL REGULATOR LRPC"/>
    <property type="match status" value="1"/>
</dbReference>
<dbReference type="InterPro" id="IPR036388">
    <property type="entry name" value="WH-like_DNA-bd_sf"/>
</dbReference>
<evidence type="ECO:0000313" key="5">
    <source>
        <dbReference type="EMBL" id="CAJ0893455.1"/>
    </source>
</evidence>
<evidence type="ECO:0000256" key="3">
    <source>
        <dbReference type="ARBA" id="ARBA00023163"/>
    </source>
</evidence>
<dbReference type="AlphaFoldDB" id="A0AA48M3K8"/>
<keyword evidence="3" id="KW-0804">Transcription</keyword>
<keyword evidence="2" id="KW-0238">DNA-binding</keyword>
<dbReference type="Gene3D" id="3.30.70.920">
    <property type="match status" value="1"/>
</dbReference>
<dbReference type="GO" id="GO:0043200">
    <property type="term" value="P:response to amino acid"/>
    <property type="evidence" value="ECO:0007669"/>
    <property type="project" value="TreeGrafter"/>
</dbReference>
<evidence type="ECO:0000256" key="2">
    <source>
        <dbReference type="ARBA" id="ARBA00023125"/>
    </source>
</evidence>
<dbReference type="InterPro" id="IPR011008">
    <property type="entry name" value="Dimeric_a/b-barrel"/>
</dbReference>
<dbReference type="Gene3D" id="1.10.10.10">
    <property type="entry name" value="Winged helix-like DNA-binding domain superfamily/Winged helix DNA-binding domain"/>
    <property type="match status" value="1"/>
</dbReference>
<dbReference type="Pfam" id="PF01037">
    <property type="entry name" value="AsnC_trans_reg"/>
    <property type="match status" value="1"/>
</dbReference>
<dbReference type="InterPro" id="IPR019888">
    <property type="entry name" value="Tscrpt_reg_AsnC-like"/>
</dbReference>
<dbReference type="InterPro" id="IPR000485">
    <property type="entry name" value="AsnC-type_HTH_dom"/>
</dbReference>
<dbReference type="GO" id="GO:0005829">
    <property type="term" value="C:cytosol"/>
    <property type="evidence" value="ECO:0007669"/>
    <property type="project" value="TreeGrafter"/>
</dbReference>
<dbReference type="SUPFAM" id="SSF46785">
    <property type="entry name" value="Winged helix' DNA-binding domain"/>
    <property type="match status" value="1"/>
</dbReference>
<dbReference type="Pfam" id="PF13404">
    <property type="entry name" value="HTH_AsnC-type"/>
    <property type="match status" value="1"/>
</dbReference>
<sequence>MRYLISDPTKAAFMDDLDHKLIAALRQNARAPLSELSKRLGVSRGTVQNRLNRLLESQTILGFTVRLKSGAEKNRIRAITMIEVSGKNTRRVVQALRGLPQIHALYSTNGAFDLVAEIEVANLAEFDDVLSKVRLIEGIERSETSLLLAPA</sequence>
<evidence type="ECO:0000256" key="1">
    <source>
        <dbReference type="ARBA" id="ARBA00023015"/>
    </source>
</evidence>
<name>A0AA48M3K8_9ZZZZ</name>
<accession>A0AA48M3K8</accession>
<dbReference type="GO" id="GO:0043565">
    <property type="term" value="F:sequence-specific DNA binding"/>
    <property type="evidence" value="ECO:0007669"/>
    <property type="project" value="InterPro"/>
</dbReference>
<feature type="domain" description="HTH asnC-type" evidence="4">
    <location>
        <begin position="14"/>
        <end position="88"/>
    </location>
</feature>